<dbReference type="GeneID" id="101453740"/>
<evidence type="ECO:0000313" key="1">
    <source>
        <dbReference type="EMBL" id="JAC00192.1"/>
    </source>
</evidence>
<dbReference type="RefSeq" id="XP_004520886.1">
    <property type="nucleotide sequence ID" value="XM_004520829.3"/>
</dbReference>
<dbReference type="EMBL" id="GAMC01006363">
    <property type="protein sequence ID" value="JAC00193.1"/>
    <property type="molecule type" value="mRNA"/>
</dbReference>
<dbReference type="AlphaFoldDB" id="W8C2V9"/>
<proteinExistence type="evidence at transcript level"/>
<reference evidence="1" key="2">
    <citation type="journal article" date="2014" name="BMC Genomics">
        <title>A genomic perspective to assessing quality of mass-reared SIT flies used in Mediterranean fruit fly (Ceratitis capitata) eradication in California.</title>
        <authorList>
            <person name="Calla B."/>
            <person name="Hall B."/>
            <person name="Hou S."/>
            <person name="Geib S.M."/>
        </authorList>
    </citation>
    <scope>NUCLEOTIDE SEQUENCE</scope>
</reference>
<dbReference type="InterPro" id="IPR027417">
    <property type="entry name" value="P-loop_NTPase"/>
</dbReference>
<name>W8C2V9_CERCA</name>
<sequence length="342" mass="39387">MEANQKPTIVKNMNDVNCTTKKRKRVKIRRLVASPSNSVDKINENCETNGRLFLRKLKRLLFITLLSSVASAVLLGHHLTHNNTEQSSILQDFVSSYRRHYYQIIHGKPHYCDAKLDVQNILSRIHDQILHQEDAIQKLDSILRNETQLRSIAIVGPSGVGKTMTASALLSYFPWRENMWTYAWNTHVENEVEKFRILRMYVEQFTDCGRNLLIVDNLSPCDDAVIPLLNQMIATQDGANKKRVVVIYIFNLNSMLNSDLYQKQRDSLQNLPDTTTINFKSFNEKELKDCIRREVQTENLTITDADFEEIVATIDVATSGCKKVKSKVLVYGHRIDENIPNY</sequence>
<dbReference type="KEGG" id="ccat:101453740"/>
<dbReference type="OrthoDB" id="8191652at2759"/>
<evidence type="ECO:0008006" key="2">
    <source>
        <dbReference type="Google" id="ProtNLM"/>
    </source>
</evidence>
<organism evidence="1">
    <name type="scientific">Ceratitis capitata</name>
    <name type="common">Mediterranean fruit fly</name>
    <name type="synonym">Tephritis capitata</name>
    <dbReference type="NCBI Taxonomy" id="7213"/>
    <lineage>
        <taxon>Eukaryota</taxon>
        <taxon>Metazoa</taxon>
        <taxon>Ecdysozoa</taxon>
        <taxon>Arthropoda</taxon>
        <taxon>Hexapoda</taxon>
        <taxon>Insecta</taxon>
        <taxon>Pterygota</taxon>
        <taxon>Neoptera</taxon>
        <taxon>Endopterygota</taxon>
        <taxon>Diptera</taxon>
        <taxon>Brachycera</taxon>
        <taxon>Muscomorpha</taxon>
        <taxon>Tephritoidea</taxon>
        <taxon>Tephritidae</taxon>
        <taxon>Ceratitis</taxon>
        <taxon>Ceratitis</taxon>
    </lineage>
</organism>
<dbReference type="Gene3D" id="3.40.50.300">
    <property type="entry name" value="P-loop containing nucleotide triphosphate hydrolases"/>
    <property type="match status" value="1"/>
</dbReference>
<protein>
    <recommendedName>
        <fullName evidence="2">AAA+ ATPase domain-containing protein</fullName>
    </recommendedName>
</protein>
<accession>W8C2V9</accession>
<dbReference type="SUPFAM" id="SSF52540">
    <property type="entry name" value="P-loop containing nucleoside triphosphate hydrolases"/>
    <property type="match status" value="1"/>
</dbReference>
<dbReference type="EMBL" id="GAMC01006364">
    <property type="protein sequence ID" value="JAC00192.1"/>
    <property type="molecule type" value="mRNA"/>
</dbReference>
<reference evidence="1" key="1">
    <citation type="submission" date="2013-07" db="EMBL/GenBank/DDBJ databases">
        <authorList>
            <person name="Geib S."/>
        </authorList>
    </citation>
    <scope>NUCLEOTIDE SEQUENCE</scope>
</reference>